<evidence type="ECO:0000256" key="7">
    <source>
        <dbReference type="ARBA" id="ARBA00023136"/>
    </source>
</evidence>
<dbReference type="GO" id="GO:0044780">
    <property type="term" value="P:bacterial-type flagellum assembly"/>
    <property type="evidence" value="ECO:0007669"/>
    <property type="project" value="UniProtKB-UniRule"/>
</dbReference>
<keyword evidence="11" id="KW-0282">Flagellum</keyword>
<dbReference type="PRINTS" id="PR00953">
    <property type="entry name" value="TYPE3IMRPROT"/>
</dbReference>
<comment type="similarity">
    <text evidence="2 10">Belongs to the FliR/MopE/SpaR family.</text>
</comment>
<accession>A0A2J6WRA8</accession>
<keyword evidence="11" id="KW-0969">Cilium</keyword>
<keyword evidence="8 10" id="KW-0975">Bacterial flagellum</keyword>
<evidence type="ECO:0000256" key="10">
    <source>
        <dbReference type="RuleBase" id="RU362071"/>
    </source>
</evidence>
<evidence type="ECO:0000313" key="12">
    <source>
        <dbReference type="Proteomes" id="UP000242881"/>
    </source>
</evidence>
<evidence type="ECO:0000256" key="9">
    <source>
        <dbReference type="NCBIfam" id="TIGR01400"/>
    </source>
</evidence>
<comment type="caution">
    <text evidence="11">The sequence shown here is derived from an EMBL/GenBank/DDBJ whole genome shotgun (WGS) entry which is preliminary data.</text>
</comment>
<dbReference type="PANTHER" id="PTHR30065">
    <property type="entry name" value="FLAGELLAR BIOSYNTHETIC PROTEIN FLIR"/>
    <property type="match status" value="1"/>
</dbReference>
<feature type="transmembrane region" description="Helical" evidence="10">
    <location>
        <begin position="185"/>
        <end position="203"/>
    </location>
</feature>
<feature type="transmembrane region" description="Helical" evidence="10">
    <location>
        <begin position="210"/>
        <end position="239"/>
    </location>
</feature>
<evidence type="ECO:0000256" key="2">
    <source>
        <dbReference type="ARBA" id="ARBA00009772"/>
    </source>
</evidence>
<dbReference type="InterPro" id="IPR002010">
    <property type="entry name" value="T3SS_IM_R"/>
</dbReference>
<evidence type="ECO:0000256" key="4">
    <source>
        <dbReference type="ARBA" id="ARBA00022475"/>
    </source>
</evidence>
<protein>
    <recommendedName>
        <fullName evidence="3 9">Flagellar biosynthetic protein FliR</fullName>
    </recommendedName>
</protein>
<comment type="subcellular location">
    <subcellularLocation>
        <location evidence="10">Cell membrane</location>
        <topology evidence="10">Multi-pass membrane protein</topology>
    </subcellularLocation>
    <subcellularLocation>
        <location evidence="10">Bacterial flagellum basal body</location>
    </subcellularLocation>
</comment>
<sequence length="259" mass="28929">MFEFLFDTNKIVLFFLTVVRISGIIFTAPVFGSEIVSARIKLFLSILIGILIFPFIKAIDLSKANNLLLILIIIKELLIGIATGLIGRFLFIGVQFGGQVIGTQMGFGIVNVLDPQNNAQISLVAQFQNIIMILFFLVIGGHLYIIQAIVKSFEMIPLGVFVFNKESYIFIVTIFSKIFLTALKITAPIFVTLLVTQVVLGIMGRLVPQLNILIIGFPIQIAGGLLVIITSLTFFYSMFESLMYEYLNNILRLFRYLGV</sequence>
<feature type="transmembrane region" description="Helical" evidence="10">
    <location>
        <begin position="38"/>
        <end position="56"/>
    </location>
</feature>
<feature type="transmembrane region" description="Helical" evidence="10">
    <location>
        <begin position="12"/>
        <end position="32"/>
    </location>
</feature>
<dbReference type="GO" id="GO:0006605">
    <property type="term" value="P:protein targeting"/>
    <property type="evidence" value="ECO:0007669"/>
    <property type="project" value="UniProtKB-UniRule"/>
</dbReference>
<organism evidence="11 12">
    <name type="scientific">Calditerrivibrio nitroreducens</name>
    <dbReference type="NCBI Taxonomy" id="477976"/>
    <lineage>
        <taxon>Bacteria</taxon>
        <taxon>Pseudomonadati</taxon>
        <taxon>Deferribacterota</taxon>
        <taxon>Deferribacteres</taxon>
        <taxon>Deferribacterales</taxon>
        <taxon>Calditerrivibrionaceae</taxon>
    </lineage>
</organism>
<dbReference type="EMBL" id="PNIN01000017">
    <property type="protein sequence ID" value="PMP72779.1"/>
    <property type="molecule type" value="Genomic_DNA"/>
</dbReference>
<keyword evidence="7 10" id="KW-0472">Membrane</keyword>
<dbReference type="Pfam" id="PF01311">
    <property type="entry name" value="Bac_export_1"/>
    <property type="match status" value="1"/>
</dbReference>
<feature type="transmembrane region" description="Helical" evidence="10">
    <location>
        <begin position="68"/>
        <end position="91"/>
    </location>
</feature>
<feature type="transmembrane region" description="Helical" evidence="10">
    <location>
        <begin position="158"/>
        <end position="179"/>
    </location>
</feature>
<keyword evidence="4 10" id="KW-1003">Cell membrane</keyword>
<dbReference type="PANTHER" id="PTHR30065:SF1">
    <property type="entry name" value="SURFACE PRESENTATION OF ANTIGENS PROTEIN SPAR"/>
    <property type="match status" value="1"/>
</dbReference>
<dbReference type="InterPro" id="IPR006303">
    <property type="entry name" value="FliR"/>
</dbReference>
<gene>
    <name evidence="11" type="primary">fliR</name>
    <name evidence="11" type="ORF">C0187_00980</name>
</gene>
<keyword evidence="11" id="KW-0966">Cell projection</keyword>
<evidence type="ECO:0000256" key="6">
    <source>
        <dbReference type="ARBA" id="ARBA00022989"/>
    </source>
</evidence>
<dbReference type="GO" id="GO:0009425">
    <property type="term" value="C:bacterial-type flagellum basal body"/>
    <property type="evidence" value="ECO:0007669"/>
    <property type="project" value="UniProtKB-SubCell"/>
</dbReference>
<reference evidence="11 12" key="1">
    <citation type="submission" date="2018-01" db="EMBL/GenBank/DDBJ databases">
        <title>Metagenomic assembled genomes from two thermal pools in the Uzon Caldera, Kamchatka, Russia.</title>
        <authorList>
            <person name="Wilkins L."/>
            <person name="Ettinger C."/>
        </authorList>
    </citation>
    <scope>NUCLEOTIDE SEQUENCE [LARGE SCALE GENOMIC DNA]</scope>
    <source>
        <strain evidence="11">ZAV-05</strain>
    </source>
</reference>
<dbReference type="GO" id="GO:0005886">
    <property type="term" value="C:plasma membrane"/>
    <property type="evidence" value="ECO:0007669"/>
    <property type="project" value="UniProtKB-SubCell"/>
</dbReference>
<evidence type="ECO:0000256" key="3">
    <source>
        <dbReference type="ARBA" id="ARBA00021717"/>
    </source>
</evidence>
<feature type="transmembrane region" description="Helical" evidence="10">
    <location>
        <begin position="127"/>
        <end position="146"/>
    </location>
</feature>
<dbReference type="AlphaFoldDB" id="A0A2J6WRA8"/>
<keyword evidence="6 10" id="KW-1133">Transmembrane helix</keyword>
<keyword evidence="5 10" id="KW-0812">Transmembrane</keyword>
<name>A0A2J6WRA8_9BACT</name>
<proteinExistence type="inferred from homology"/>
<evidence type="ECO:0000313" key="11">
    <source>
        <dbReference type="EMBL" id="PMP72779.1"/>
    </source>
</evidence>
<dbReference type="RefSeq" id="WP_424605398.1">
    <property type="nucleotide sequence ID" value="NZ_JBNAVA010000004.1"/>
</dbReference>
<evidence type="ECO:0000256" key="8">
    <source>
        <dbReference type="ARBA" id="ARBA00023143"/>
    </source>
</evidence>
<dbReference type="Proteomes" id="UP000242881">
    <property type="component" value="Unassembled WGS sequence"/>
</dbReference>
<evidence type="ECO:0000256" key="1">
    <source>
        <dbReference type="ARBA" id="ARBA00002578"/>
    </source>
</evidence>
<dbReference type="NCBIfam" id="TIGR01400">
    <property type="entry name" value="fliR"/>
    <property type="match status" value="1"/>
</dbReference>
<evidence type="ECO:0000256" key="5">
    <source>
        <dbReference type="ARBA" id="ARBA00022692"/>
    </source>
</evidence>
<comment type="function">
    <text evidence="1 10">Role in flagellar biosynthesis.</text>
</comment>